<dbReference type="RefSeq" id="XP_001010658.2">
    <property type="nucleotide sequence ID" value="XM_001010658.2"/>
</dbReference>
<feature type="region of interest" description="Disordered" evidence="1">
    <location>
        <begin position="140"/>
        <end position="169"/>
    </location>
</feature>
<accession>Q22ZA8</accession>
<sequence>MKNQMRKYYHQNSDIQEKAQQQDDDIFVNRNEARSPSNYAYNSPNRMYRKTVYRQRGTSYDNFIKEVNDLHGRNKKNQNILDKSLNLPDKEILSHRSSLNPNSKNLIRKLDFLPQSTNGIDEKKSSLRAQSLDKNKLRASHGNVQFQDHQQQQQQMQQQYQQNTQTQPQENQLKDQYLDSYVDNINNKNYLEKRNSSCNSYYQQNSPRSYSDSYTPSHMPCFSLDYSFLDDISPNDPRLQRLLNDEVITNKTIDVAKLLDQNPDYFHHMFRNCACFQCTCGLCKCEHSNLKLTYKPGFKTNYRKDYNKKSFDNTPSINQTHYNSLGLHNPDNLNPNLSTNYRSDYQPWKVSKQSPKRDTYKPSGNPFFALTTYNSNFKDWQNYDPNNKSLKPLDKHVFGLPFANTTTYKDNYNVKDLLNPLTARDIKAQLQGSPLLKGYQPQHSTEYNSNYIGKNPYDRSPNKNLSDTSRAPGIPSFPDQFKSTFMNDFNNKRRLNDCPVKTQKYATKPWKLKLLTKINQFRNTNQSSNYNHTQGEIKLNQINNSNISYSPQKQN</sequence>
<evidence type="ECO:0000256" key="1">
    <source>
        <dbReference type="SAM" id="MobiDB-lite"/>
    </source>
</evidence>
<dbReference type="InParanoid" id="Q22ZA8"/>
<dbReference type="GeneID" id="7843525"/>
<dbReference type="Proteomes" id="UP000009168">
    <property type="component" value="Unassembled WGS sequence"/>
</dbReference>
<dbReference type="eggNOG" id="ENOG502STZ9">
    <property type="taxonomic scope" value="Eukaryota"/>
</dbReference>
<evidence type="ECO:0000313" key="3">
    <source>
        <dbReference type="Proteomes" id="UP000009168"/>
    </source>
</evidence>
<dbReference type="KEGG" id="tet:TTHERM_00112630"/>
<feature type="compositionally biased region" description="Low complexity" evidence="1">
    <location>
        <begin position="145"/>
        <end position="169"/>
    </location>
</feature>
<dbReference type="AlphaFoldDB" id="Q22ZA8"/>
<feature type="region of interest" description="Disordered" evidence="1">
    <location>
        <begin position="1"/>
        <end position="21"/>
    </location>
</feature>
<protein>
    <submittedName>
        <fullName evidence="2">STOP protein</fullName>
    </submittedName>
</protein>
<dbReference type="HOGENOM" id="CLU_478608_0_0_1"/>
<dbReference type="EMBL" id="GG662798">
    <property type="protein sequence ID" value="EAR90413.2"/>
    <property type="molecule type" value="Genomic_DNA"/>
</dbReference>
<gene>
    <name evidence="2" type="ORF">TTHERM_00112630</name>
</gene>
<keyword evidence="3" id="KW-1185">Reference proteome</keyword>
<feature type="region of interest" description="Disordered" evidence="1">
    <location>
        <begin position="437"/>
        <end position="477"/>
    </location>
</feature>
<organism evidence="2 3">
    <name type="scientific">Tetrahymena thermophila (strain SB210)</name>
    <dbReference type="NCBI Taxonomy" id="312017"/>
    <lineage>
        <taxon>Eukaryota</taxon>
        <taxon>Sar</taxon>
        <taxon>Alveolata</taxon>
        <taxon>Ciliophora</taxon>
        <taxon>Intramacronucleata</taxon>
        <taxon>Oligohymenophorea</taxon>
        <taxon>Hymenostomatida</taxon>
        <taxon>Tetrahymenina</taxon>
        <taxon>Tetrahymenidae</taxon>
        <taxon>Tetrahymena</taxon>
    </lineage>
</organism>
<proteinExistence type="predicted"/>
<dbReference type="OrthoDB" id="286457at2759"/>
<feature type="compositionally biased region" description="Polar residues" evidence="1">
    <location>
        <begin position="441"/>
        <end position="452"/>
    </location>
</feature>
<name>Q22ZA8_TETTS</name>
<evidence type="ECO:0000313" key="2">
    <source>
        <dbReference type="EMBL" id="EAR90413.2"/>
    </source>
</evidence>
<reference evidence="3" key="1">
    <citation type="journal article" date="2006" name="PLoS Biol.">
        <title>Macronuclear genome sequence of the ciliate Tetrahymena thermophila, a model eukaryote.</title>
        <authorList>
            <person name="Eisen J.A."/>
            <person name="Coyne R.S."/>
            <person name="Wu M."/>
            <person name="Wu D."/>
            <person name="Thiagarajan M."/>
            <person name="Wortman J.R."/>
            <person name="Badger J.H."/>
            <person name="Ren Q."/>
            <person name="Amedeo P."/>
            <person name="Jones K.M."/>
            <person name="Tallon L.J."/>
            <person name="Delcher A.L."/>
            <person name="Salzberg S.L."/>
            <person name="Silva J.C."/>
            <person name="Haas B.J."/>
            <person name="Majoros W.H."/>
            <person name="Farzad M."/>
            <person name="Carlton J.M."/>
            <person name="Smith R.K. Jr."/>
            <person name="Garg J."/>
            <person name="Pearlman R.E."/>
            <person name="Karrer K.M."/>
            <person name="Sun L."/>
            <person name="Manning G."/>
            <person name="Elde N.C."/>
            <person name="Turkewitz A.P."/>
            <person name="Asai D.J."/>
            <person name="Wilkes D.E."/>
            <person name="Wang Y."/>
            <person name="Cai H."/>
            <person name="Collins K."/>
            <person name="Stewart B.A."/>
            <person name="Lee S.R."/>
            <person name="Wilamowska K."/>
            <person name="Weinberg Z."/>
            <person name="Ruzzo W.L."/>
            <person name="Wloga D."/>
            <person name="Gaertig J."/>
            <person name="Frankel J."/>
            <person name="Tsao C.-C."/>
            <person name="Gorovsky M.A."/>
            <person name="Keeling P.J."/>
            <person name="Waller R.F."/>
            <person name="Patron N.J."/>
            <person name="Cherry J.M."/>
            <person name="Stover N.A."/>
            <person name="Krieger C.J."/>
            <person name="del Toro C."/>
            <person name="Ryder H.F."/>
            <person name="Williamson S.C."/>
            <person name="Barbeau R.A."/>
            <person name="Hamilton E.P."/>
            <person name="Orias E."/>
        </authorList>
    </citation>
    <scope>NUCLEOTIDE SEQUENCE [LARGE SCALE GENOMIC DNA]</scope>
    <source>
        <strain evidence="3">SB210</strain>
    </source>
</reference>